<dbReference type="NCBIfam" id="TIGR00430">
    <property type="entry name" value="Q_tRNA_tgt"/>
    <property type="match status" value="1"/>
</dbReference>
<feature type="region of interest" description="RNA binding" evidence="7">
    <location>
        <begin position="250"/>
        <end position="256"/>
    </location>
</feature>
<dbReference type="PANTHER" id="PTHR46499:SF1">
    <property type="entry name" value="QUEUINE TRNA-RIBOSYLTRANSFERASE"/>
    <property type="match status" value="1"/>
</dbReference>
<comment type="catalytic activity">
    <reaction evidence="6 7">
        <text>7-aminomethyl-7-carbaguanine + guanosine(34) in tRNA = 7-aminomethyl-7-carbaguanosine(34) in tRNA + guanine</text>
        <dbReference type="Rhea" id="RHEA:24104"/>
        <dbReference type="Rhea" id="RHEA-COMP:10341"/>
        <dbReference type="Rhea" id="RHEA-COMP:10342"/>
        <dbReference type="ChEBI" id="CHEBI:16235"/>
        <dbReference type="ChEBI" id="CHEBI:58703"/>
        <dbReference type="ChEBI" id="CHEBI:74269"/>
        <dbReference type="ChEBI" id="CHEBI:82833"/>
        <dbReference type="EC" id="2.4.2.29"/>
    </reaction>
</comment>
<dbReference type="PANTHER" id="PTHR46499">
    <property type="entry name" value="QUEUINE TRNA-RIBOSYLTRANSFERASE"/>
    <property type="match status" value="1"/>
</dbReference>
<dbReference type="FunFam" id="3.20.20.105:FF:000001">
    <property type="entry name" value="Queuine tRNA-ribosyltransferase"/>
    <property type="match status" value="1"/>
</dbReference>
<comment type="similarity">
    <text evidence="7">Belongs to the queuine tRNA-ribosyltransferase family.</text>
</comment>
<gene>
    <name evidence="7 9" type="primary">tgt</name>
    <name evidence="9" type="ORF">PUV54_09815</name>
</gene>
<name>A0AAE9ZHF3_9PROT</name>
<dbReference type="KEGG" id="hfl:PUV54_09815"/>
<evidence type="ECO:0000256" key="5">
    <source>
        <dbReference type="ARBA" id="ARBA00022785"/>
    </source>
</evidence>
<evidence type="ECO:0000256" key="4">
    <source>
        <dbReference type="ARBA" id="ARBA00022694"/>
    </source>
</evidence>
<reference evidence="9" key="1">
    <citation type="submission" date="2023-02" db="EMBL/GenBank/DDBJ databases">
        <title>Genome sequence of Hyphococcus flavus.</title>
        <authorList>
            <person name="Rong J.-C."/>
            <person name="Zhao Q."/>
            <person name="Yi M."/>
            <person name="Wu J.-Y."/>
        </authorList>
    </citation>
    <scope>NUCLEOTIDE SEQUENCE</scope>
    <source>
        <strain evidence="9">MCCC 1K03223</strain>
    </source>
</reference>
<evidence type="ECO:0000256" key="2">
    <source>
        <dbReference type="ARBA" id="ARBA00022676"/>
    </source>
</evidence>
<organism evidence="9 10">
    <name type="scientific">Hyphococcus flavus</name>
    <dbReference type="NCBI Taxonomy" id="1866326"/>
    <lineage>
        <taxon>Bacteria</taxon>
        <taxon>Pseudomonadati</taxon>
        <taxon>Pseudomonadota</taxon>
        <taxon>Alphaproteobacteria</taxon>
        <taxon>Parvularculales</taxon>
        <taxon>Parvularculaceae</taxon>
        <taxon>Hyphococcus</taxon>
    </lineage>
</organism>
<keyword evidence="5 7" id="KW-0671">Queuosine biosynthesis</keyword>
<evidence type="ECO:0000313" key="10">
    <source>
        <dbReference type="Proteomes" id="UP001214043"/>
    </source>
</evidence>
<comment type="subunit">
    <text evidence="7">Homodimer. Within each dimer, one monomer is responsible for RNA recognition and catalysis, while the other monomer binds to the replacement base PreQ1.</text>
</comment>
<dbReference type="NCBIfam" id="TIGR00449">
    <property type="entry name" value="tgt_general"/>
    <property type="match status" value="1"/>
</dbReference>
<protein>
    <recommendedName>
        <fullName evidence="7">Queuine tRNA-ribosyltransferase</fullName>
        <ecNumber evidence="7">2.4.2.29</ecNumber>
    </recommendedName>
    <alternativeName>
        <fullName evidence="7">Guanine insertion enzyme</fullName>
    </alternativeName>
    <alternativeName>
        <fullName evidence="7">tRNA-guanine transglycosylase</fullName>
    </alternativeName>
</protein>
<dbReference type="GO" id="GO:0005829">
    <property type="term" value="C:cytosol"/>
    <property type="evidence" value="ECO:0007669"/>
    <property type="project" value="TreeGrafter"/>
</dbReference>
<dbReference type="EMBL" id="CP118166">
    <property type="protein sequence ID" value="WDI30255.1"/>
    <property type="molecule type" value="Genomic_DNA"/>
</dbReference>
<dbReference type="InterPro" id="IPR050076">
    <property type="entry name" value="ArchSynthase1/Queuine_TRR"/>
</dbReference>
<evidence type="ECO:0000313" key="9">
    <source>
        <dbReference type="EMBL" id="WDI30255.1"/>
    </source>
</evidence>
<evidence type="ECO:0000256" key="6">
    <source>
        <dbReference type="ARBA" id="ARBA00050112"/>
    </source>
</evidence>
<keyword evidence="10" id="KW-1185">Reference proteome</keyword>
<dbReference type="RefSeq" id="WP_274492051.1">
    <property type="nucleotide sequence ID" value="NZ_CP118166.1"/>
</dbReference>
<proteinExistence type="inferred from homology"/>
<evidence type="ECO:0000256" key="7">
    <source>
        <dbReference type="HAMAP-Rule" id="MF_00168"/>
    </source>
</evidence>
<feature type="binding site" evidence="7">
    <location>
        <position position="192"/>
    </location>
    <ligand>
        <name>substrate</name>
    </ligand>
</feature>
<feature type="binding site" evidence="7">
    <location>
        <begin position="93"/>
        <end position="97"/>
    </location>
    <ligand>
        <name>substrate</name>
    </ligand>
</feature>
<comment type="pathway">
    <text evidence="1 7">tRNA modification; tRNA-queuosine biosynthesis.</text>
</comment>
<dbReference type="InterPro" id="IPR002616">
    <property type="entry name" value="tRNA_ribo_trans-like"/>
</dbReference>
<dbReference type="SUPFAM" id="SSF51713">
    <property type="entry name" value="tRNA-guanine transglycosylase"/>
    <property type="match status" value="1"/>
</dbReference>
<dbReference type="Pfam" id="PF01702">
    <property type="entry name" value="TGT"/>
    <property type="match status" value="1"/>
</dbReference>
<dbReference type="AlphaFoldDB" id="A0AAE9ZHF3"/>
<keyword evidence="3 7" id="KW-0808">Transferase</keyword>
<feature type="binding site" evidence="7">
    <location>
        <position position="147"/>
    </location>
    <ligand>
        <name>substrate</name>
    </ligand>
</feature>
<sequence length="375" mass="41368">MTEPFSLSVNATDGAARTGVIKTPRGEIRTPAFMPVGTAGTVKAMLPEHVRATGADIVLGNTYHLMLRPTAERVAKLGGLHQFMNWSRPILTDSGGFQVMSLSKLRKLTEDGVSFQSHIDGSRHMLTPERSIEIQCLLGSDIQMQLDECPAIPIEHDKARESMLLSARWAERSKRAFEELSKPGQALFGIVQGANYEDLRRESLDKLIEIDFPGYSIGGLAVGEGREEMFRVLDFTCPHMPADKPRYLMGVGKPADIVGAVARGVDMFDCVAPTRSGRHGQAWTKTGAINIKNAIFAEDPEPLDPESDCPASRDYSKAYLHHLFKAGEYLGPMLLTWHNLQYYQDLMSGLREAIASARLAAYIENFKSETGETLV</sequence>
<feature type="active site" description="Proton acceptor" evidence="7">
    <location>
        <position position="93"/>
    </location>
</feature>
<comment type="function">
    <text evidence="7">Catalyzes the base-exchange of a guanine (G) residue with the queuine precursor 7-aminomethyl-7-deazaguanine (PreQ1) at position 34 (anticodon wobble position) in tRNAs with GU(N) anticodons (tRNA-Asp, -Asn, -His and -Tyr). Catalysis occurs through a double-displacement mechanism. The nucleophile active site attacks the C1' of nucleotide 34 to detach the guanine base from the RNA, forming a covalent enzyme-RNA intermediate. The proton acceptor active site deprotonates the incoming PreQ1, allowing a nucleophilic attack on the C1' of the ribose to form the product. After dissociation, two additional enzymatic reactions on the tRNA convert PreQ1 to queuine (Q), resulting in the hypermodified nucleoside queuosine (7-(((4,5-cis-dihydroxy-2-cyclopenten-1-yl)amino)methyl)-7-deazaguanosine).</text>
</comment>
<dbReference type="GO" id="GO:0008479">
    <property type="term" value="F:tRNA-guanosine(34) queuine transglycosylase activity"/>
    <property type="evidence" value="ECO:0007669"/>
    <property type="project" value="UniProtKB-UniRule"/>
</dbReference>
<feature type="active site" description="Nucleophile" evidence="7">
    <location>
        <position position="269"/>
    </location>
</feature>
<accession>A0AAE9ZHF3</accession>
<dbReference type="GO" id="GO:0008616">
    <property type="term" value="P:tRNA queuosine(34) biosynthetic process"/>
    <property type="evidence" value="ECO:0007669"/>
    <property type="project" value="UniProtKB-UniRule"/>
</dbReference>
<feature type="region of interest" description="RNA binding; important for wobble base 34 recognition" evidence="7">
    <location>
        <begin position="274"/>
        <end position="278"/>
    </location>
</feature>
<evidence type="ECO:0000259" key="8">
    <source>
        <dbReference type="Pfam" id="PF01702"/>
    </source>
</evidence>
<dbReference type="Proteomes" id="UP001214043">
    <property type="component" value="Chromosome"/>
</dbReference>
<dbReference type="EC" id="2.4.2.29" evidence="7"/>
<feature type="binding site" evidence="7">
    <location>
        <position position="219"/>
    </location>
    <ligand>
        <name>substrate</name>
    </ligand>
</feature>
<evidence type="ECO:0000256" key="3">
    <source>
        <dbReference type="ARBA" id="ARBA00022679"/>
    </source>
</evidence>
<dbReference type="InterPro" id="IPR004803">
    <property type="entry name" value="TGT"/>
</dbReference>
<feature type="domain" description="tRNA-guanine(15) transglycosylase-like" evidence="8">
    <location>
        <begin position="15"/>
        <end position="369"/>
    </location>
</feature>
<dbReference type="HAMAP" id="MF_00168">
    <property type="entry name" value="Q_tRNA_Tgt"/>
    <property type="match status" value="1"/>
</dbReference>
<keyword evidence="2 7" id="KW-0328">Glycosyltransferase</keyword>
<dbReference type="InterPro" id="IPR036511">
    <property type="entry name" value="TGT-like_sf"/>
</dbReference>
<dbReference type="Gene3D" id="3.20.20.105">
    <property type="entry name" value="Queuine tRNA-ribosyltransferase-like"/>
    <property type="match status" value="1"/>
</dbReference>
<evidence type="ECO:0000256" key="1">
    <source>
        <dbReference type="ARBA" id="ARBA00004691"/>
    </source>
</evidence>
<comment type="caution">
    <text evidence="7">Lacks conserved residue(s) required for the propagation of feature annotation.</text>
</comment>
<keyword evidence="4 7" id="KW-0819">tRNA processing</keyword>